<evidence type="ECO:0000256" key="5">
    <source>
        <dbReference type="ARBA" id="ARBA00022741"/>
    </source>
</evidence>
<evidence type="ECO:0000256" key="9">
    <source>
        <dbReference type="ARBA" id="ARBA00047899"/>
    </source>
</evidence>
<dbReference type="AlphaFoldDB" id="A0A8H7WC81"/>
<dbReference type="CDD" id="cd00180">
    <property type="entry name" value="PKc"/>
    <property type="match status" value="1"/>
</dbReference>
<dbReference type="InterPro" id="IPR002048">
    <property type="entry name" value="EF_hand_dom"/>
</dbReference>
<dbReference type="PANTHER" id="PTHR43671">
    <property type="entry name" value="SERINE/THREONINE-PROTEIN KINASE NEK"/>
    <property type="match status" value="1"/>
</dbReference>
<dbReference type="Pfam" id="PF00069">
    <property type="entry name" value="Pkinase"/>
    <property type="match status" value="1"/>
</dbReference>
<dbReference type="Gene3D" id="3.30.200.20">
    <property type="entry name" value="Phosphorylase Kinase, domain 1"/>
    <property type="match status" value="1"/>
</dbReference>
<dbReference type="PROSITE" id="PS00018">
    <property type="entry name" value="EF_HAND_1"/>
    <property type="match status" value="1"/>
</dbReference>
<feature type="region of interest" description="Disordered" evidence="13">
    <location>
        <begin position="1"/>
        <end position="32"/>
    </location>
</feature>
<evidence type="ECO:0000256" key="8">
    <source>
        <dbReference type="ARBA" id="ARBA00022840"/>
    </source>
</evidence>
<dbReference type="InterPro" id="IPR000719">
    <property type="entry name" value="Prot_kinase_dom"/>
</dbReference>
<evidence type="ECO:0000256" key="3">
    <source>
        <dbReference type="ARBA" id="ARBA00022527"/>
    </source>
</evidence>
<keyword evidence="7" id="KW-0106">Calcium</keyword>
<evidence type="ECO:0000256" key="6">
    <source>
        <dbReference type="ARBA" id="ARBA00022777"/>
    </source>
</evidence>
<keyword evidence="6" id="KW-0418">Kinase</keyword>
<feature type="region of interest" description="Disordered" evidence="13">
    <location>
        <begin position="555"/>
        <end position="582"/>
    </location>
</feature>
<evidence type="ECO:0000313" key="16">
    <source>
        <dbReference type="EMBL" id="KAG4422133.1"/>
    </source>
</evidence>
<dbReference type="Proteomes" id="UP000664132">
    <property type="component" value="Unassembled WGS sequence"/>
</dbReference>
<evidence type="ECO:0000256" key="7">
    <source>
        <dbReference type="ARBA" id="ARBA00022837"/>
    </source>
</evidence>
<dbReference type="GO" id="GO:0005524">
    <property type="term" value="F:ATP binding"/>
    <property type="evidence" value="ECO:0007669"/>
    <property type="project" value="UniProtKB-UniRule"/>
</dbReference>
<comment type="catalytic activity">
    <reaction evidence="9">
        <text>L-threonyl-[protein] + ATP = O-phospho-L-threonyl-[protein] + ADP + H(+)</text>
        <dbReference type="Rhea" id="RHEA:46608"/>
        <dbReference type="Rhea" id="RHEA-COMP:11060"/>
        <dbReference type="Rhea" id="RHEA-COMP:11605"/>
        <dbReference type="ChEBI" id="CHEBI:15378"/>
        <dbReference type="ChEBI" id="CHEBI:30013"/>
        <dbReference type="ChEBI" id="CHEBI:30616"/>
        <dbReference type="ChEBI" id="CHEBI:61977"/>
        <dbReference type="ChEBI" id="CHEBI:456216"/>
        <dbReference type="EC" id="2.7.11.1"/>
    </reaction>
</comment>
<dbReference type="InterPro" id="IPR050660">
    <property type="entry name" value="NEK_Ser/Thr_kinase"/>
</dbReference>
<dbReference type="GO" id="GO:0005634">
    <property type="term" value="C:nucleus"/>
    <property type="evidence" value="ECO:0007669"/>
    <property type="project" value="TreeGrafter"/>
</dbReference>
<name>A0A8H7WC81_9HELO</name>
<evidence type="ECO:0000256" key="11">
    <source>
        <dbReference type="PROSITE-ProRule" id="PRU10141"/>
    </source>
</evidence>
<evidence type="ECO:0000259" key="15">
    <source>
        <dbReference type="PROSITE" id="PS50222"/>
    </source>
</evidence>
<dbReference type="InterPro" id="IPR017441">
    <property type="entry name" value="Protein_kinase_ATP_BS"/>
</dbReference>
<dbReference type="PROSITE" id="PS50011">
    <property type="entry name" value="PROTEIN_KINASE_DOM"/>
    <property type="match status" value="1"/>
</dbReference>
<dbReference type="InterPro" id="IPR008271">
    <property type="entry name" value="Ser/Thr_kinase_AS"/>
</dbReference>
<evidence type="ECO:0000256" key="10">
    <source>
        <dbReference type="ARBA" id="ARBA00048679"/>
    </source>
</evidence>
<dbReference type="InterPro" id="IPR011992">
    <property type="entry name" value="EF-hand-dom_pair"/>
</dbReference>
<dbReference type="PANTHER" id="PTHR43671:SF98">
    <property type="entry name" value="SERINE_THREONINE-PROTEIN KINASE NEK11"/>
    <property type="match status" value="1"/>
</dbReference>
<keyword evidence="3" id="KW-0723">Serine/threonine-protein kinase</keyword>
<feature type="domain" description="EF-hand" evidence="15">
    <location>
        <begin position="614"/>
        <end position="643"/>
    </location>
</feature>
<keyword evidence="17" id="KW-1185">Reference proteome</keyword>
<evidence type="ECO:0000256" key="12">
    <source>
        <dbReference type="SAM" id="Coils"/>
    </source>
</evidence>
<dbReference type="SUPFAM" id="SSF47473">
    <property type="entry name" value="EF-hand"/>
    <property type="match status" value="1"/>
</dbReference>
<feature type="region of interest" description="Disordered" evidence="13">
    <location>
        <begin position="101"/>
        <end position="151"/>
    </location>
</feature>
<comment type="catalytic activity">
    <reaction evidence="10">
        <text>L-seryl-[protein] + ATP = O-phospho-L-seryl-[protein] + ADP + H(+)</text>
        <dbReference type="Rhea" id="RHEA:17989"/>
        <dbReference type="Rhea" id="RHEA-COMP:9863"/>
        <dbReference type="Rhea" id="RHEA-COMP:11604"/>
        <dbReference type="ChEBI" id="CHEBI:15378"/>
        <dbReference type="ChEBI" id="CHEBI:29999"/>
        <dbReference type="ChEBI" id="CHEBI:30616"/>
        <dbReference type="ChEBI" id="CHEBI:83421"/>
        <dbReference type="ChEBI" id="CHEBI:456216"/>
        <dbReference type="EC" id="2.7.11.1"/>
    </reaction>
</comment>
<evidence type="ECO:0000259" key="14">
    <source>
        <dbReference type="PROSITE" id="PS50011"/>
    </source>
</evidence>
<dbReference type="GO" id="GO:0004674">
    <property type="term" value="F:protein serine/threonine kinase activity"/>
    <property type="evidence" value="ECO:0007669"/>
    <property type="project" value="UniProtKB-KW"/>
</dbReference>
<dbReference type="InterPro" id="IPR018247">
    <property type="entry name" value="EF_Hand_1_Ca_BS"/>
</dbReference>
<dbReference type="PROSITE" id="PS50222">
    <property type="entry name" value="EF_HAND_2"/>
    <property type="match status" value="1"/>
</dbReference>
<organism evidence="16 17">
    <name type="scientific">Cadophora malorum</name>
    <dbReference type="NCBI Taxonomy" id="108018"/>
    <lineage>
        <taxon>Eukaryota</taxon>
        <taxon>Fungi</taxon>
        <taxon>Dikarya</taxon>
        <taxon>Ascomycota</taxon>
        <taxon>Pezizomycotina</taxon>
        <taxon>Leotiomycetes</taxon>
        <taxon>Helotiales</taxon>
        <taxon>Ploettnerulaceae</taxon>
        <taxon>Cadophora</taxon>
    </lineage>
</organism>
<gene>
    <name evidence="16" type="ORF">IFR04_004760</name>
</gene>
<evidence type="ECO:0000313" key="17">
    <source>
        <dbReference type="Proteomes" id="UP000664132"/>
    </source>
</evidence>
<feature type="domain" description="Protein kinase" evidence="14">
    <location>
        <begin position="184"/>
        <end position="486"/>
    </location>
</feature>
<dbReference type="EMBL" id="JAFJYH010000054">
    <property type="protein sequence ID" value="KAG4422133.1"/>
    <property type="molecule type" value="Genomic_DNA"/>
</dbReference>
<dbReference type="Gene3D" id="1.10.510.10">
    <property type="entry name" value="Transferase(Phosphotransferase) domain 1"/>
    <property type="match status" value="1"/>
</dbReference>
<keyword evidence="8 11" id="KW-0067">ATP-binding</keyword>
<dbReference type="EC" id="2.7.11.1" evidence="2"/>
<feature type="coiled-coil region" evidence="12">
    <location>
        <begin position="520"/>
        <end position="547"/>
    </location>
</feature>
<dbReference type="GO" id="GO:0005509">
    <property type="term" value="F:calcium ion binding"/>
    <property type="evidence" value="ECO:0007669"/>
    <property type="project" value="InterPro"/>
</dbReference>
<evidence type="ECO:0000256" key="4">
    <source>
        <dbReference type="ARBA" id="ARBA00022679"/>
    </source>
</evidence>
<keyword evidence="5 11" id="KW-0547">Nucleotide-binding</keyword>
<reference evidence="16" key="1">
    <citation type="submission" date="2021-02" db="EMBL/GenBank/DDBJ databases">
        <title>Genome sequence Cadophora malorum strain M34.</title>
        <authorList>
            <person name="Stefanovic E."/>
            <person name="Vu D."/>
            <person name="Scully C."/>
            <person name="Dijksterhuis J."/>
            <person name="Roader J."/>
            <person name="Houbraken J."/>
        </authorList>
    </citation>
    <scope>NUCLEOTIDE SEQUENCE</scope>
    <source>
        <strain evidence="16">M34</strain>
    </source>
</reference>
<proteinExistence type="inferred from homology"/>
<dbReference type="InterPro" id="IPR011009">
    <property type="entry name" value="Kinase-like_dom_sf"/>
</dbReference>
<dbReference type="SMART" id="SM00220">
    <property type="entry name" value="S_TKc"/>
    <property type="match status" value="1"/>
</dbReference>
<accession>A0A8H7WC81</accession>
<dbReference type="OrthoDB" id="4062651at2759"/>
<feature type="compositionally biased region" description="Low complexity" evidence="13">
    <location>
        <begin position="134"/>
        <end position="147"/>
    </location>
</feature>
<comment type="similarity">
    <text evidence="1">Belongs to the protein kinase superfamily. NEK Ser/Thr protein kinase family. NIMA subfamily.</text>
</comment>
<feature type="compositionally biased region" description="Polar residues" evidence="13">
    <location>
        <begin position="19"/>
        <end position="31"/>
    </location>
</feature>
<comment type="caution">
    <text evidence="16">The sequence shown here is derived from an EMBL/GenBank/DDBJ whole genome shotgun (WGS) entry which is preliminary data.</text>
</comment>
<dbReference type="SUPFAM" id="SSF56112">
    <property type="entry name" value="Protein kinase-like (PK-like)"/>
    <property type="match status" value="1"/>
</dbReference>
<keyword evidence="4" id="KW-0808">Transferase</keyword>
<dbReference type="PROSITE" id="PS00107">
    <property type="entry name" value="PROTEIN_KINASE_ATP"/>
    <property type="match status" value="1"/>
</dbReference>
<feature type="binding site" evidence="11">
    <location>
        <position position="211"/>
    </location>
    <ligand>
        <name>ATP</name>
        <dbReference type="ChEBI" id="CHEBI:30616"/>
    </ligand>
</feature>
<protein>
    <recommendedName>
        <fullName evidence="2">non-specific serine/threonine protein kinase</fullName>
        <ecNumber evidence="2">2.7.11.1</ecNumber>
    </recommendedName>
</protein>
<dbReference type="Gene3D" id="1.10.238.10">
    <property type="entry name" value="EF-hand"/>
    <property type="match status" value="1"/>
</dbReference>
<evidence type="ECO:0000256" key="13">
    <source>
        <dbReference type="SAM" id="MobiDB-lite"/>
    </source>
</evidence>
<sequence length="644" mass="72290">MFGFKKKNALEQKPESGSPYGQDSHQRTQLNLAAAIATRPIPPQPPDGWRATWLPHDKQYSYLHIASEYVQFGYPDEQTIAKYASLYPHLAYESAQTQSTYSLPSISSPPLPPPSQVESPALNGTRGPPPPLVTTAPGGTNGANANTDNESPTGASVLALFDIPGNWSGKGQHVEFARNEHIPLEEGISLGRGASADVHEVVCRGVKIARKQIFCSRRMKIEDVKRELEILRKLDHKHVVTLLGSYTQRMVLGILLFPAAVCDLGVYLDELDEDLRSGNLNLGEGMSRLCERLHIPDNLFHAKERLCRIYGCLAKAVQYLHDNDVRHKDLKPRNILLDRNDGLFITDFGLSRDTTDASTSVTNGIERGTYKYCAPEVARYEPRGRAADIYSLGCVFLEINTVYRQLSLVEFDTFRTKNEDHSFQNSPEKLQEWMTRLRAVPTAHDQGIFDLMDLVERMVANSPTARPVIAIVIVTLKTLSGDHYFASCCGTPPTIDKEFRDLATKYKKVKMFYFEKAAEVEKLEASLKEERMKVQDMAEEIVVLKDAVNTTRPWKAMGDAGTENVSDRAITPSNPSDPNDHFSILDKDYGSKSYLTKSEIEDHLEAYFPAGNRDQIWRLMDVDADGRLTRDEFDIIWHFVPDGP</sequence>
<evidence type="ECO:0000256" key="1">
    <source>
        <dbReference type="ARBA" id="ARBA00010886"/>
    </source>
</evidence>
<dbReference type="PROSITE" id="PS00108">
    <property type="entry name" value="PROTEIN_KINASE_ST"/>
    <property type="match status" value="1"/>
</dbReference>
<evidence type="ECO:0000256" key="2">
    <source>
        <dbReference type="ARBA" id="ARBA00012513"/>
    </source>
</evidence>
<keyword evidence="12" id="KW-0175">Coiled coil</keyword>